<dbReference type="InterPro" id="IPR006015">
    <property type="entry name" value="Universal_stress_UspA"/>
</dbReference>
<evidence type="ECO:0000256" key="1">
    <source>
        <dbReference type="ARBA" id="ARBA00008791"/>
    </source>
</evidence>
<dbReference type="PRINTS" id="PR01438">
    <property type="entry name" value="UNVRSLSTRESS"/>
</dbReference>
<dbReference type="InterPro" id="IPR006016">
    <property type="entry name" value="UspA"/>
</dbReference>
<dbReference type="EMBL" id="AGVE01000023">
    <property type="protein sequence ID" value="EHI13942.1"/>
    <property type="molecule type" value="Genomic_DNA"/>
</dbReference>
<dbReference type="RefSeq" id="WP_003924446.1">
    <property type="nucleotide sequence ID" value="NZ_AGVE01000023.1"/>
</dbReference>
<gene>
    <name evidence="4" type="ORF">KEK_04842</name>
</gene>
<dbReference type="SUPFAM" id="SSF52402">
    <property type="entry name" value="Adenine nucleotide alpha hydrolases-like"/>
    <property type="match status" value="1"/>
</dbReference>
<dbReference type="PANTHER" id="PTHR46268:SF6">
    <property type="entry name" value="UNIVERSAL STRESS PROTEIN UP12"/>
    <property type="match status" value="1"/>
</dbReference>
<organism evidence="4 5">
    <name type="scientific">Mycolicibacterium thermoresistibile (strain ATCC 19527 / DSM 44167 / CIP 105390 / JCM 6362 / NCTC 10409 / 316)</name>
    <name type="common">Mycobacterium thermoresistibile</name>
    <dbReference type="NCBI Taxonomy" id="1078020"/>
    <lineage>
        <taxon>Bacteria</taxon>
        <taxon>Bacillati</taxon>
        <taxon>Actinomycetota</taxon>
        <taxon>Actinomycetes</taxon>
        <taxon>Mycobacteriales</taxon>
        <taxon>Mycobacteriaceae</taxon>
        <taxon>Mycolicibacterium</taxon>
    </lineage>
</organism>
<protein>
    <submittedName>
        <fullName evidence="4">UspA domain-containing protein</fullName>
    </submittedName>
</protein>
<sequence>MASSASSVMVIAYDGSRNARRAVQYAGHFFAGRRAVVLTVWTPLERGPEPVQVDLDGPPDPPEPDEDIKLASARRVNNEGVELARTAGLAAEPLCMPESGTVWNTIIETADELDADLIVTGTRGTTGLRSLLQSSVADNVLRRGRRPVLIVPPGPR</sequence>
<dbReference type="Proteomes" id="UP000004915">
    <property type="component" value="Unassembled WGS sequence"/>
</dbReference>
<comment type="similarity">
    <text evidence="1">Belongs to the universal stress protein A family.</text>
</comment>
<dbReference type="PATRIC" id="fig|1078020.3.peg.961"/>
<keyword evidence="5" id="KW-1185">Reference proteome</keyword>
<dbReference type="Gene3D" id="3.40.50.620">
    <property type="entry name" value="HUPs"/>
    <property type="match status" value="1"/>
</dbReference>
<dbReference type="CDD" id="cd00293">
    <property type="entry name" value="USP-like"/>
    <property type="match status" value="1"/>
</dbReference>
<evidence type="ECO:0000256" key="2">
    <source>
        <dbReference type="SAM" id="MobiDB-lite"/>
    </source>
</evidence>
<reference evidence="4 5" key="1">
    <citation type="submission" date="2011-11" db="EMBL/GenBank/DDBJ databases">
        <authorList>
            <consortium name="Tuberculosis Structural Genomics Consortium"/>
            <person name="Ioerger T.R."/>
        </authorList>
    </citation>
    <scope>NUCLEOTIDE SEQUENCE [LARGE SCALE GENOMIC DNA]</scope>
    <source>
        <strain evidence="5">ATCC 19527 / DSM 44167 / CIP 105390 / JCM 6362 / NCTC 10409 / 316</strain>
    </source>
</reference>
<name>G7CDB8_MYCT3</name>
<evidence type="ECO:0000313" key="4">
    <source>
        <dbReference type="EMBL" id="EHI13942.1"/>
    </source>
</evidence>
<proteinExistence type="inferred from homology"/>
<evidence type="ECO:0000313" key="5">
    <source>
        <dbReference type="Proteomes" id="UP000004915"/>
    </source>
</evidence>
<evidence type="ECO:0000259" key="3">
    <source>
        <dbReference type="Pfam" id="PF00582"/>
    </source>
</evidence>
<dbReference type="InterPro" id="IPR014729">
    <property type="entry name" value="Rossmann-like_a/b/a_fold"/>
</dbReference>
<dbReference type="PANTHER" id="PTHR46268">
    <property type="entry name" value="STRESS RESPONSE PROTEIN NHAX"/>
    <property type="match status" value="1"/>
</dbReference>
<dbReference type="AlphaFoldDB" id="G7CDB8"/>
<accession>G7CDB8</accession>
<dbReference type="Pfam" id="PF00582">
    <property type="entry name" value="Usp"/>
    <property type="match status" value="1"/>
</dbReference>
<dbReference type="eggNOG" id="COG0589">
    <property type="taxonomic scope" value="Bacteria"/>
</dbReference>
<comment type="caution">
    <text evidence="4">The sequence shown here is derived from an EMBL/GenBank/DDBJ whole genome shotgun (WGS) entry which is preliminary data.</text>
</comment>
<feature type="domain" description="UspA" evidence="3">
    <location>
        <begin position="9"/>
        <end position="152"/>
    </location>
</feature>
<feature type="region of interest" description="Disordered" evidence="2">
    <location>
        <begin position="48"/>
        <end position="67"/>
    </location>
</feature>